<dbReference type="AlphaFoldDB" id="A0A022W8R4"/>
<reference evidence="1" key="1">
    <citation type="submission" date="2014-02" db="EMBL/GenBank/DDBJ databases">
        <title>The Genome Sequence of Trichophyton rubrum (morphotype fischeri) CBS 288.86.</title>
        <authorList>
            <consortium name="The Broad Institute Genomics Platform"/>
            <person name="Cuomo C.A."/>
            <person name="White T.C."/>
            <person name="Graser Y."/>
            <person name="Martinez-Rossi N."/>
            <person name="Heitman J."/>
            <person name="Young S.K."/>
            <person name="Zeng Q."/>
            <person name="Gargeya S."/>
            <person name="Abouelleil A."/>
            <person name="Alvarado L."/>
            <person name="Chapman S.B."/>
            <person name="Gainer-Dewar J."/>
            <person name="Goldberg J."/>
            <person name="Griggs A."/>
            <person name="Gujja S."/>
            <person name="Hansen M."/>
            <person name="Howarth C."/>
            <person name="Imamovic A."/>
            <person name="Larimer J."/>
            <person name="Martinez D."/>
            <person name="Murphy C."/>
            <person name="Pearson M.D."/>
            <person name="Persinoti G."/>
            <person name="Poon T."/>
            <person name="Priest M."/>
            <person name="Roberts A.D."/>
            <person name="Saif S."/>
            <person name="Shea T.D."/>
            <person name="Sykes S.N."/>
            <person name="Wortman J."/>
            <person name="Nusbaum C."/>
            <person name="Birren B."/>
        </authorList>
    </citation>
    <scope>NUCLEOTIDE SEQUENCE [LARGE SCALE GENOMIC DNA]</scope>
    <source>
        <strain evidence="1">CBS 288.86</strain>
    </source>
</reference>
<dbReference type="OrthoDB" id="3549294at2759"/>
<sequence>MSCFQYERDIAPSVEERKKIIRQSKIHWDFLREMIADGPLGYVPDISRRLKSVPDYTHSRHTEYVDSSKQYVFGKGVVKWSTTDTWGCEAPDSLEESECNSSYNEDFMRLAESKMVAQDVLLGLRDVIPCNLDECHGLRGWIGNGDGRDYVAALTLAWAYILSSAWAMSQDGQVRYTAARALTCAPGQAYGPILETCTENPEVVRWWSAVLAPGQGWVASILLCDDVEYQSPWAMCLTSNLNLTICGPAPVSPIKCPGAHTSYQYLRDFCLQHGLMEQAKTAFVAALMIPTHAHTGTPFMLPAPICTPSNSPMVDSGPQCEDLEELNRRMLHLMTISSACTVILSLLCSVFFEPSVPCNLCSEWLEPIFSILDSVNLRHATAMCMFQNTSVGGWWLGSAITGLDRFVLEKARSGVPHVNLQSWWWTQIPQSFICSPCSGPIGSGETLITREKEAFLLFLSQKNWIGGPPPWKPPGKIVISDSHLAVQQHARCTGHSLRYISWFWVSKKDEYLADVGYTSPGDKPPPVNLGSLGSLLWCDFVKNVAPETIAQDASKLCSDRIFRCIWKEGVAVHDRDLHESLKRWLRRNPSPRISIQENDPMLDSNDLEGRSINVAVIEAWLALVVEAAHGTMALADHINSSEH</sequence>
<accession>A0A022W8R4</accession>
<evidence type="ECO:0000313" key="1">
    <source>
        <dbReference type="EMBL" id="EZF54473.1"/>
    </source>
</evidence>
<protein>
    <submittedName>
        <fullName evidence="1">Uncharacterized protein</fullName>
    </submittedName>
</protein>
<organism evidence="1">
    <name type="scientific">Trichophyton rubrum CBS 288.86</name>
    <dbReference type="NCBI Taxonomy" id="1215330"/>
    <lineage>
        <taxon>Eukaryota</taxon>
        <taxon>Fungi</taxon>
        <taxon>Dikarya</taxon>
        <taxon>Ascomycota</taxon>
        <taxon>Pezizomycotina</taxon>
        <taxon>Eurotiomycetes</taxon>
        <taxon>Eurotiomycetidae</taxon>
        <taxon>Onygenales</taxon>
        <taxon>Arthrodermataceae</taxon>
        <taxon>Trichophyton</taxon>
    </lineage>
</organism>
<dbReference type="EMBL" id="KK207784">
    <property type="protein sequence ID" value="EZF54473.1"/>
    <property type="molecule type" value="Genomic_DNA"/>
</dbReference>
<name>A0A022W8R4_TRIRU</name>
<gene>
    <name evidence="1" type="ORF">H103_02755</name>
</gene>
<proteinExistence type="predicted"/>
<dbReference type="HOGENOM" id="CLU_013935_2_0_1"/>
<dbReference type="Proteomes" id="UP000023758">
    <property type="component" value="Unassembled WGS sequence"/>
</dbReference>